<gene>
    <name evidence="1" type="ORF">C6P99_07810</name>
</gene>
<dbReference type="EMBL" id="PVFR01000018">
    <property type="protein sequence ID" value="PRE52698.1"/>
    <property type="molecule type" value="Genomic_DNA"/>
</dbReference>
<sequence>MVTLAVRETPLLHAFPLRNIIDPVFGRLDGVTRTFAYMKIKYDIPMLTQQHRDIGLGPATDRLPRQIDTNLMLNKRLVAHFHSPVRLT</sequence>
<dbReference type="Proteomes" id="UP000237811">
    <property type="component" value="Unassembled WGS sequence"/>
</dbReference>
<evidence type="ECO:0008006" key="3">
    <source>
        <dbReference type="Google" id="ProtNLM"/>
    </source>
</evidence>
<accession>A0AB37AW28</accession>
<proteinExistence type="predicted"/>
<protein>
    <recommendedName>
        <fullName evidence="3">Bacteriophage protein</fullName>
    </recommendedName>
</protein>
<reference evidence="1 2" key="1">
    <citation type="submission" date="2018-03" db="EMBL/GenBank/DDBJ databases">
        <authorList>
            <person name="Nguyen K."/>
            <person name="Fouts D."/>
            <person name="Sutton G."/>
        </authorList>
    </citation>
    <scope>NUCLEOTIDE SEQUENCE [LARGE SCALE GENOMIC DNA]</scope>
    <source>
        <strain evidence="1 2">AU14328</strain>
    </source>
</reference>
<dbReference type="AlphaFoldDB" id="A0AB37AW28"/>
<comment type="caution">
    <text evidence="1">The sequence shown here is derived from an EMBL/GenBank/DDBJ whole genome shotgun (WGS) entry which is preliminary data.</text>
</comment>
<evidence type="ECO:0000313" key="1">
    <source>
        <dbReference type="EMBL" id="PRE52698.1"/>
    </source>
</evidence>
<organism evidence="1 2">
    <name type="scientific">Burkholderia multivorans</name>
    <dbReference type="NCBI Taxonomy" id="87883"/>
    <lineage>
        <taxon>Bacteria</taxon>
        <taxon>Pseudomonadati</taxon>
        <taxon>Pseudomonadota</taxon>
        <taxon>Betaproteobacteria</taxon>
        <taxon>Burkholderiales</taxon>
        <taxon>Burkholderiaceae</taxon>
        <taxon>Burkholderia</taxon>
        <taxon>Burkholderia cepacia complex</taxon>
    </lineage>
</organism>
<evidence type="ECO:0000313" key="2">
    <source>
        <dbReference type="Proteomes" id="UP000237811"/>
    </source>
</evidence>
<name>A0AB37AW28_9BURK</name>